<evidence type="ECO:0000313" key="3">
    <source>
        <dbReference type="Proteomes" id="UP001187682"/>
    </source>
</evidence>
<gene>
    <name evidence="2" type="ORF">DNG_01494</name>
</gene>
<proteinExistence type="predicted"/>
<protein>
    <recommendedName>
        <fullName evidence="1">F-box domain-containing protein</fullName>
    </recommendedName>
</protein>
<keyword evidence="3" id="KW-1185">Reference proteome</keyword>
<dbReference type="Pfam" id="PF00646">
    <property type="entry name" value="F-box"/>
    <property type="match status" value="1"/>
</dbReference>
<reference evidence="2" key="1">
    <citation type="submission" date="2018-03" db="EMBL/GenBank/DDBJ databases">
        <authorList>
            <person name="Guldener U."/>
        </authorList>
    </citation>
    <scope>NUCLEOTIDE SEQUENCE</scope>
</reference>
<dbReference type="Proteomes" id="UP001187682">
    <property type="component" value="Unassembled WGS sequence"/>
</dbReference>
<dbReference type="InterPro" id="IPR001810">
    <property type="entry name" value="F-box_dom"/>
</dbReference>
<feature type="domain" description="F-box" evidence="1">
    <location>
        <begin position="57"/>
        <end position="103"/>
    </location>
</feature>
<dbReference type="AlphaFoldDB" id="A0AAE8SRQ3"/>
<evidence type="ECO:0000313" key="2">
    <source>
        <dbReference type="EMBL" id="SPN98450.1"/>
    </source>
</evidence>
<evidence type="ECO:0000259" key="1">
    <source>
        <dbReference type="PROSITE" id="PS50181"/>
    </source>
</evidence>
<accession>A0AAE8SRQ3</accession>
<dbReference type="PROSITE" id="PS50181">
    <property type="entry name" value="FBOX"/>
    <property type="match status" value="1"/>
</dbReference>
<organism evidence="2 3">
    <name type="scientific">Cephalotrichum gorgonifer</name>
    <dbReference type="NCBI Taxonomy" id="2041049"/>
    <lineage>
        <taxon>Eukaryota</taxon>
        <taxon>Fungi</taxon>
        <taxon>Dikarya</taxon>
        <taxon>Ascomycota</taxon>
        <taxon>Pezizomycotina</taxon>
        <taxon>Sordariomycetes</taxon>
        <taxon>Hypocreomycetidae</taxon>
        <taxon>Microascales</taxon>
        <taxon>Microascaceae</taxon>
        <taxon>Cephalotrichum</taxon>
    </lineage>
</organism>
<name>A0AAE8SRQ3_9PEZI</name>
<sequence length="344" mass="38839">MAMATTDEKPEVPPEYGHLAYINNGSFARTLGDNLPRSCSGPKTISQLAWSSTPSSIGGLEVLPLDLIQEVLAQLDITTLLDFRRVNKQALALVESLPHYRAITTHAPSALHAIFRIQTGRSIAVQTLFDELCAWKCHHCDGFGGYLYLITCIRLCRPCFTTKNRYLPRDTTRVKAEFLLDDEITNRLPRMRLHPGKYAPGCQSITRTGPRSVLYDAGHARWTSSIIHGSKIISDILEEAYVTDQTEMQLLRYTKRVRAAEQAGRVSSLRTPRLTMLEDTNANNGFRYVAIIRVPWFDRKSQVAQWGLSCRKCLSIPVSERTYLDQFTPEGFKEHLKEHEAADS</sequence>
<dbReference type="EMBL" id="ONZQ02000002">
    <property type="protein sequence ID" value="SPN98450.1"/>
    <property type="molecule type" value="Genomic_DNA"/>
</dbReference>
<comment type="caution">
    <text evidence="2">The sequence shown here is derived from an EMBL/GenBank/DDBJ whole genome shotgun (WGS) entry which is preliminary data.</text>
</comment>